<evidence type="ECO:0000256" key="3">
    <source>
        <dbReference type="PIRSR" id="PIRSR613078-1"/>
    </source>
</evidence>
<dbReference type="PIRSF" id="PIRSF000709">
    <property type="entry name" value="6PFK_2-Ptase"/>
    <property type="match status" value="1"/>
</dbReference>
<proteinExistence type="predicted"/>
<feature type="binding site" evidence="4">
    <location>
        <begin position="12"/>
        <end position="19"/>
    </location>
    <ligand>
        <name>substrate</name>
    </ligand>
</feature>
<feature type="active site" description="Proton donor/acceptor" evidence="3">
    <location>
        <position position="86"/>
    </location>
</feature>
<dbReference type="GO" id="GO:0016791">
    <property type="term" value="F:phosphatase activity"/>
    <property type="evidence" value="ECO:0007669"/>
    <property type="project" value="TreeGrafter"/>
</dbReference>
<feature type="binding site" evidence="4">
    <location>
        <position position="63"/>
    </location>
    <ligand>
        <name>substrate</name>
    </ligand>
</feature>
<dbReference type="PANTHER" id="PTHR48100">
    <property type="entry name" value="BROAD-SPECIFICITY PHOSPHATASE YOR283W-RELATED"/>
    <property type="match status" value="1"/>
</dbReference>
<dbReference type="InterPro" id="IPR029033">
    <property type="entry name" value="His_PPase_superfam"/>
</dbReference>
<evidence type="ECO:0000256" key="1">
    <source>
        <dbReference type="ARBA" id="ARBA00023152"/>
    </source>
</evidence>
<organism evidence="5">
    <name type="scientific">Eiseniibacteriota bacterium</name>
    <dbReference type="NCBI Taxonomy" id="2212470"/>
    <lineage>
        <taxon>Bacteria</taxon>
        <taxon>Candidatus Eiseniibacteriota</taxon>
    </lineage>
</organism>
<accession>A0A7V2F4B1</accession>
<dbReference type="InterPro" id="IPR050275">
    <property type="entry name" value="PGM_Phosphatase"/>
</dbReference>
<dbReference type="InterPro" id="IPR001345">
    <property type="entry name" value="PG/BPGM_mutase_AS"/>
</dbReference>
<dbReference type="AlphaFoldDB" id="A0A7V2F4B1"/>
<dbReference type="CDD" id="cd07067">
    <property type="entry name" value="HP_PGM_like"/>
    <property type="match status" value="1"/>
</dbReference>
<evidence type="ECO:0000256" key="4">
    <source>
        <dbReference type="PIRSR" id="PIRSR613078-2"/>
    </source>
</evidence>
<evidence type="ECO:0000313" key="5">
    <source>
        <dbReference type="EMBL" id="HER44239.1"/>
    </source>
</evidence>
<dbReference type="Proteomes" id="UP000886069">
    <property type="component" value="Unassembled WGS sequence"/>
</dbReference>
<dbReference type="Gene3D" id="3.40.50.1240">
    <property type="entry name" value="Phosphoglycerate mutase-like"/>
    <property type="match status" value="1"/>
</dbReference>
<dbReference type="PANTHER" id="PTHR48100:SF1">
    <property type="entry name" value="HISTIDINE PHOSPHATASE FAMILY PROTEIN-RELATED"/>
    <property type="match status" value="1"/>
</dbReference>
<keyword evidence="1" id="KW-0324">Glycolysis</keyword>
<dbReference type="SMART" id="SM00855">
    <property type="entry name" value="PGAM"/>
    <property type="match status" value="1"/>
</dbReference>
<sequence>MSDVLRKIHLVRHGESVWNAVRRVQGNHGEVPLSELGRAQAALLGGRLRAMEFSRVFCSSTERAAETARIALGGDSPIEFLDDLREISFGDWEGLLVSEVQERYPGKLELWFRSPSKVVIRGAEPFGEFHERAVRTVDGLIESTGGDILIVSHGGVICAWLTHILGMSPDDIWSFSLPNTSLTTVMIDFRPRLRLLGDVSHLDGRTLGSDGMPAPVKG</sequence>
<comment type="caution">
    <text evidence="5">The sequence shown here is derived from an EMBL/GenBank/DDBJ whole genome shotgun (WGS) entry which is preliminary data.</text>
</comment>
<dbReference type="SUPFAM" id="SSF53254">
    <property type="entry name" value="Phosphoglycerate mutase-like"/>
    <property type="match status" value="1"/>
</dbReference>
<name>A0A7V2F4B1_UNCEI</name>
<dbReference type="GO" id="GO:0005737">
    <property type="term" value="C:cytoplasm"/>
    <property type="evidence" value="ECO:0007669"/>
    <property type="project" value="TreeGrafter"/>
</dbReference>
<protein>
    <submittedName>
        <fullName evidence="5">Histidine phosphatase family protein</fullName>
    </submittedName>
</protein>
<dbReference type="PROSITE" id="PS00175">
    <property type="entry name" value="PG_MUTASE"/>
    <property type="match status" value="1"/>
</dbReference>
<keyword evidence="2" id="KW-0413">Isomerase</keyword>
<gene>
    <name evidence="5" type="ORF">ENO08_07260</name>
</gene>
<evidence type="ECO:0000256" key="2">
    <source>
        <dbReference type="ARBA" id="ARBA00023235"/>
    </source>
</evidence>
<feature type="active site" description="Tele-phosphohistidine intermediate" evidence="3">
    <location>
        <position position="13"/>
    </location>
</feature>
<reference evidence="5" key="1">
    <citation type="journal article" date="2020" name="mSystems">
        <title>Genome- and Community-Level Interaction Insights into Carbon Utilization and Element Cycling Functions of Hydrothermarchaeota in Hydrothermal Sediment.</title>
        <authorList>
            <person name="Zhou Z."/>
            <person name="Liu Y."/>
            <person name="Xu W."/>
            <person name="Pan J."/>
            <person name="Luo Z.H."/>
            <person name="Li M."/>
        </authorList>
    </citation>
    <scope>NUCLEOTIDE SEQUENCE [LARGE SCALE GENOMIC DNA]</scope>
    <source>
        <strain evidence="5">SpSt-1233</strain>
    </source>
</reference>
<dbReference type="InterPro" id="IPR013078">
    <property type="entry name" value="His_Pase_superF_clade-1"/>
</dbReference>
<dbReference type="Pfam" id="PF00300">
    <property type="entry name" value="His_Phos_1"/>
    <property type="match status" value="1"/>
</dbReference>
<dbReference type="EMBL" id="DSEC01000518">
    <property type="protein sequence ID" value="HER44239.1"/>
    <property type="molecule type" value="Genomic_DNA"/>
</dbReference>